<dbReference type="AlphaFoldDB" id="A0A6N8KXQ5"/>
<evidence type="ECO:0000313" key="3">
    <source>
        <dbReference type="Proteomes" id="UP000435036"/>
    </source>
</evidence>
<dbReference type="EMBL" id="WSQA01000001">
    <property type="protein sequence ID" value="MVZ60708.1"/>
    <property type="molecule type" value="Genomic_DNA"/>
</dbReference>
<evidence type="ECO:0000313" key="2">
    <source>
        <dbReference type="EMBL" id="MVZ60708.1"/>
    </source>
</evidence>
<protein>
    <submittedName>
        <fullName evidence="2">DUF3365 domain-containing protein</fullName>
    </submittedName>
</protein>
<organism evidence="2 3">
    <name type="scientific">Sphingobacterium humi</name>
    <dbReference type="NCBI Taxonomy" id="1796905"/>
    <lineage>
        <taxon>Bacteria</taxon>
        <taxon>Pseudomonadati</taxon>
        <taxon>Bacteroidota</taxon>
        <taxon>Sphingobacteriia</taxon>
        <taxon>Sphingobacteriales</taxon>
        <taxon>Sphingobacteriaceae</taxon>
        <taxon>Sphingobacterium</taxon>
    </lineage>
</organism>
<dbReference type="Proteomes" id="UP000435036">
    <property type="component" value="Unassembled WGS sequence"/>
</dbReference>
<reference evidence="2 3" key="1">
    <citation type="submission" date="2019-12" db="EMBL/GenBank/DDBJ databases">
        <authorList>
            <person name="Dong K."/>
        </authorList>
    </citation>
    <scope>NUCLEOTIDE SEQUENCE [LARGE SCALE GENOMIC DNA]</scope>
    <source>
        <strain evidence="2 3">JCM 31225</strain>
    </source>
</reference>
<comment type="caution">
    <text evidence="2">The sequence shown here is derived from an EMBL/GenBank/DDBJ whole genome shotgun (WGS) entry which is preliminary data.</text>
</comment>
<dbReference type="RefSeq" id="WP_160367337.1">
    <property type="nucleotide sequence ID" value="NZ_WSQA01000001.1"/>
</dbReference>
<sequence length="188" mass="21606">MKKLFLILSMAVGLLSCQNKEAERAKKEQLIISRSDSLTTLVQQEIMKNLMQAIEKGGPEYAVDFCHAEAIPLTNAAVENMQVFVQRISDKNRNPDNDLKTKTDKEVFEHFTTDEAAKDTLILENKQYVYYKRINLAMPTCLKCHGSVKDIEPGILAKLEAHYPNDKAKDYELHELRGLWKLTYKQEE</sequence>
<keyword evidence="3" id="KW-1185">Reference proteome</keyword>
<gene>
    <name evidence="2" type="ORF">GQF63_01600</name>
</gene>
<dbReference type="PROSITE" id="PS51257">
    <property type="entry name" value="PROKAR_LIPOPROTEIN"/>
    <property type="match status" value="1"/>
</dbReference>
<feature type="domain" description="Tll0287-like" evidence="1">
    <location>
        <begin position="21"/>
        <end position="182"/>
    </location>
</feature>
<evidence type="ECO:0000259" key="1">
    <source>
        <dbReference type="Pfam" id="PF11845"/>
    </source>
</evidence>
<dbReference type="InterPro" id="IPR021796">
    <property type="entry name" value="Tll0287-like_dom"/>
</dbReference>
<accession>A0A6N8KXQ5</accession>
<dbReference type="OrthoDB" id="1494333at2"/>
<proteinExistence type="predicted"/>
<dbReference type="Pfam" id="PF11845">
    <property type="entry name" value="Tll0287-like"/>
    <property type="match status" value="1"/>
</dbReference>
<name>A0A6N8KXQ5_9SPHI</name>